<evidence type="ECO:0000256" key="1">
    <source>
        <dbReference type="ARBA" id="ARBA00022475"/>
    </source>
</evidence>
<keyword evidence="2" id="KW-0997">Cell inner membrane</keyword>
<dbReference type="PANTHER" id="PTHR43119:SF1">
    <property type="entry name" value="ABC TRANSPORTER DOMAIN-CONTAINING PROTEIN"/>
    <property type="match status" value="1"/>
</dbReference>
<organism evidence="7 8">
    <name type="scientific">Cupriavidus metallidurans</name>
    <dbReference type="NCBI Taxonomy" id="119219"/>
    <lineage>
        <taxon>Bacteria</taxon>
        <taxon>Pseudomonadati</taxon>
        <taxon>Pseudomonadota</taxon>
        <taxon>Betaproteobacteria</taxon>
        <taxon>Burkholderiales</taxon>
        <taxon>Burkholderiaceae</taxon>
        <taxon>Cupriavidus</taxon>
    </lineage>
</organism>
<dbReference type="PROSITE" id="PS50893">
    <property type="entry name" value="ABC_TRANSPORTER_2"/>
    <property type="match status" value="1"/>
</dbReference>
<proteinExistence type="predicted"/>
<dbReference type="RefSeq" id="WP_017513549.1">
    <property type="nucleotide sequence ID" value="NZ_CP037901.1"/>
</dbReference>
<dbReference type="SMART" id="SM00382">
    <property type="entry name" value="AAA"/>
    <property type="match status" value="1"/>
</dbReference>
<accession>A0A482IV08</accession>
<dbReference type="EMBL" id="CP037901">
    <property type="protein sequence ID" value="QBP12915.1"/>
    <property type="molecule type" value="Genomic_DNA"/>
</dbReference>
<dbReference type="Pfam" id="PF00005">
    <property type="entry name" value="ABC_tran"/>
    <property type="match status" value="1"/>
</dbReference>
<dbReference type="PANTHER" id="PTHR43119">
    <property type="entry name" value="ABC TRANSPORT PROTEIN ATP-BINDING COMPONENT-RELATED"/>
    <property type="match status" value="1"/>
</dbReference>
<dbReference type="Proteomes" id="UP000253772">
    <property type="component" value="Chromosome c2"/>
</dbReference>
<evidence type="ECO:0000313" key="7">
    <source>
        <dbReference type="EMBL" id="QBP12915.1"/>
    </source>
</evidence>
<evidence type="ECO:0000313" key="8">
    <source>
        <dbReference type="Proteomes" id="UP000253772"/>
    </source>
</evidence>
<dbReference type="InterPro" id="IPR003593">
    <property type="entry name" value="AAA+_ATPase"/>
</dbReference>
<feature type="compositionally biased region" description="Low complexity" evidence="5">
    <location>
        <begin position="1"/>
        <end position="16"/>
    </location>
</feature>
<keyword evidence="1" id="KW-1003">Cell membrane</keyword>
<protein>
    <submittedName>
        <fullName evidence="7">ATP-binding cassette domain-containing protein</fullName>
    </submittedName>
</protein>
<evidence type="ECO:0000256" key="2">
    <source>
        <dbReference type="ARBA" id="ARBA00022519"/>
    </source>
</evidence>
<dbReference type="CDD" id="cd00267">
    <property type="entry name" value="ABC_ATPase"/>
    <property type="match status" value="1"/>
</dbReference>
<dbReference type="OrthoDB" id="4408248at2"/>
<dbReference type="GO" id="GO:0005524">
    <property type="term" value="F:ATP binding"/>
    <property type="evidence" value="ECO:0007669"/>
    <property type="project" value="UniProtKB-KW"/>
</dbReference>
<sequence>MANMAGPAAAPGPAAALQHDGRPSGDDALHVENLRGHDRGPYSLVIPAGKCTILSGPSGSGKSLLLRMIADLDPNTGDVRLGATSRNAISGPAWRRQVIYVAADAGWWADDVSAHFDDFEHNRPELDRLAHQLGLRPDILSAQVSQLSTGERQRLTLMRALARHPRFLLLDEPTSALDQDTTLAVEAVLHRVMAGGIGLLMVSHNPAQAARLRDAQYVMSPSGLKTLEMHSA</sequence>
<dbReference type="InterPro" id="IPR003439">
    <property type="entry name" value="ABC_transporter-like_ATP-bd"/>
</dbReference>
<feature type="compositionally biased region" description="Basic and acidic residues" evidence="5">
    <location>
        <begin position="19"/>
        <end position="28"/>
    </location>
</feature>
<name>A0A482IV08_9BURK</name>
<dbReference type="SUPFAM" id="SSF52540">
    <property type="entry name" value="P-loop containing nucleoside triphosphate hydrolases"/>
    <property type="match status" value="1"/>
</dbReference>
<keyword evidence="2" id="KW-0472">Membrane</keyword>
<dbReference type="GO" id="GO:0016887">
    <property type="term" value="F:ATP hydrolysis activity"/>
    <property type="evidence" value="ECO:0007669"/>
    <property type="project" value="InterPro"/>
</dbReference>
<evidence type="ECO:0000256" key="5">
    <source>
        <dbReference type="SAM" id="MobiDB-lite"/>
    </source>
</evidence>
<feature type="region of interest" description="Disordered" evidence="5">
    <location>
        <begin position="1"/>
        <end position="28"/>
    </location>
</feature>
<evidence type="ECO:0000259" key="6">
    <source>
        <dbReference type="PROSITE" id="PS50893"/>
    </source>
</evidence>
<dbReference type="Gene3D" id="3.40.50.300">
    <property type="entry name" value="P-loop containing nucleotide triphosphate hydrolases"/>
    <property type="match status" value="1"/>
</dbReference>
<dbReference type="AlphaFoldDB" id="A0A482IV08"/>
<reference evidence="7 8" key="1">
    <citation type="submission" date="2019-03" db="EMBL/GenBank/DDBJ databases">
        <title>Comparative insights into the high quality Complete genome sequence of highly metal resistant Cupriavidus metallidurans strain BS1 isolated from a gold-copper mine.</title>
        <authorList>
            <person name="Mazhar H.S."/>
            <person name="Rensing C."/>
        </authorList>
    </citation>
    <scope>NUCLEOTIDE SEQUENCE [LARGE SCALE GENOMIC DNA]</scope>
    <source>
        <strain evidence="7 8">BS1</strain>
    </source>
</reference>
<evidence type="ECO:0000256" key="4">
    <source>
        <dbReference type="ARBA" id="ARBA00022840"/>
    </source>
</evidence>
<keyword evidence="3" id="KW-0547">Nucleotide-binding</keyword>
<evidence type="ECO:0000256" key="3">
    <source>
        <dbReference type="ARBA" id="ARBA00022741"/>
    </source>
</evidence>
<dbReference type="InterPro" id="IPR027417">
    <property type="entry name" value="P-loop_NTPase"/>
</dbReference>
<keyword evidence="4 7" id="KW-0067">ATP-binding</keyword>
<gene>
    <name evidence="7" type="ORF">DDF84_024970</name>
</gene>
<feature type="domain" description="ABC transporter" evidence="6">
    <location>
        <begin position="23"/>
        <end position="232"/>
    </location>
</feature>